<dbReference type="GO" id="GO:0005886">
    <property type="term" value="C:plasma membrane"/>
    <property type="evidence" value="ECO:0007669"/>
    <property type="project" value="UniProtKB-SubCell"/>
</dbReference>
<keyword evidence="8" id="KW-0249">Electron transport</keyword>
<dbReference type="RefSeq" id="WP_097021408.1">
    <property type="nucleotide sequence ID" value="NZ_JAHXDE010000003.1"/>
</dbReference>
<evidence type="ECO:0000313" key="15">
    <source>
        <dbReference type="EMBL" id="MCT8505735.1"/>
    </source>
</evidence>
<keyword evidence="11 13" id="KW-0472">Membrane</keyword>
<dbReference type="GO" id="GO:0046872">
    <property type="term" value="F:metal ion binding"/>
    <property type="evidence" value="ECO:0007669"/>
    <property type="project" value="UniProtKB-KW"/>
</dbReference>
<dbReference type="Gene3D" id="1.20.950.20">
    <property type="entry name" value="Transmembrane di-heme cytochromes, Chain C"/>
    <property type="match status" value="1"/>
</dbReference>
<dbReference type="InterPro" id="IPR011577">
    <property type="entry name" value="Cyt_b561_bac/Ni-Hgenase"/>
</dbReference>
<dbReference type="SUPFAM" id="SSF81342">
    <property type="entry name" value="Transmembrane di-heme cytochromes"/>
    <property type="match status" value="1"/>
</dbReference>
<dbReference type="Proteomes" id="UP001145353">
    <property type="component" value="Unassembled WGS sequence"/>
</dbReference>
<keyword evidence="9 13" id="KW-1133">Transmembrane helix</keyword>
<keyword evidence="5" id="KW-0349">Heme</keyword>
<evidence type="ECO:0000256" key="1">
    <source>
        <dbReference type="ARBA" id="ARBA00001970"/>
    </source>
</evidence>
<evidence type="ECO:0000256" key="7">
    <source>
        <dbReference type="ARBA" id="ARBA00022723"/>
    </source>
</evidence>
<feature type="transmembrane region" description="Helical" evidence="13">
    <location>
        <begin position="91"/>
        <end position="115"/>
    </location>
</feature>
<dbReference type="PANTHER" id="PTHR30529:SF1">
    <property type="entry name" value="CYTOCHROME B561 HOMOLOG 2"/>
    <property type="match status" value="1"/>
</dbReference>
<dbReference type="Pfam" id="PF01292">
    <property type="entry name" value="Ni_hydr_CYTB"/>
    <property type="match status" value="1"/>
</dbReference>
<evidence type="ECO:0000256" key="5">
    <source>
        <dbReference type="ARBA" id="ARBA00022617"/>
    </source>
</evidence>
<evidence type="ECO:0000313" key="16">
    <source>
        <dbReference type="Proteomes" id="UP001145353"/>
    </source>
</evidence>
<feature type="transmembrane region" description="Helical" evidence="13">
    <location>
        <begin position="50"/>
        <end position="71"/>
    </location>
</feature>
<name>A0A9X2X2V9_9GAMM</name>
<comment type="cofactor">
    <cofactor evidence="1">
        <name>heme b</name>
        <dbReference type="ChEBI" id="CHEBI:60344"/>
    </cofactor>
</comment>
<keyword evidence="3" id="KW-0813">Transport</keyword>
<dbReference type="PANTHER" id="PTHR30529">
    <property type="entry name" value="CYTOCHROME B561"/>
    <property type="match status" value="1"/>
</dbReference>
<comment type="subcellular location">
    <subcellularLocation>
        <location evidence="2">Cell membrane</location>
        <topology evidence="2">Multi-pass membrane protein</topology>
    </subcellularLocation>
</comment>
<feature type="transmembrane region" description="Helical" evidence="13">
    <location>
        <begin position="12"/>
        <end position="30"/>
    </location>
</feature>
<dbReference type="GO" id="GO:0009055">
    <property type="term" value="F:electron transfer activity"/>
    <property type="evidence" value="ECO:0007669"/>
    <property type="project" value="InterPro"/>
</dbReference>
<keyword evidence="4" id="KW-1003">Cell membrane</keyword>
<dbReference type="EMBL" id="JAHXDE010000003">
    <property type="protein sequence ID" value="MCT8505735.1"/>
    <property type="molecule type" value="Genomic_DNA"/>
</dbReference>
<evidence type="ECO:0000256" key="8">
    <source>
        <dbReference type="ARBA" id="ARBA00022982"/>
    </source>
</evidence>
<accession>A0A9X2X2V9</accession>
<keyword evidence="6 13" id="KW-0812">Transmembrane</keyword>
<evidence type="ECO:0000256" key="9">
    <source>
        <dbReference type="ARBA" id="ARBA00022989"/>
    </source>
</evidence>
<gene>
    <name evidence="15" type="ORF">KZO87_10110</name>
</gene>
<comment type="similarity">
    <text evidence="12">Belongs to the cytochrome b561 family.</text>
</comment>
<evidence type="ECO:0000256" key="12">
    <source>
        <dbReference type="ARBA" id="ARBA00037975"/>
    </source>
</evidence>
<dbReference type="GO" id="GO:0020037">
    <property type="term" value="F:heme binding"/>
    <property type="evidence" value="ECO:0007669"/>
    <property type="project" value="TreeGrafter"/>
</dbReference>
<feature type="transmembrane region" description="Helical" evidence="13">
    <location>
        <begin position="135"/>
        <end position="156"/>
    </location>
</feature>
<sequence length="170" mass="19719">MKATDSYKYYGVVSRVLHWITAILVIIQLADVYMRSWDPKNIFSQYVQPWHMTIGVSILGVMLLRMIWLLVQRKHRPRSRSIMVRFGHFSIYVVLIAIPLSGLLQGYPVLVFDTLLTKGLDTKWDTIFQELHGPLAYILTALIAGHVFMAILHRLVHRDGTWEKMIGKNQ</sequence>
<comment type="caution">
    <text evidence="15">The sequence shown here is derived from an EMBL/GenBank/DDBJ whole genome shotgun (WGS) entry which is preliminary data.</text>
</comment>
<reference evidence="15" key="2">
    <citation type="journal article" date="2022" name="Syst. Appl. Microbiol.">
        <title>Chromohalobacter moromii sp. nov., a moderately halophilic bacterium isolated from lupine-based moromi fermentation.</title>
        <authorList>
            <person name="Lulf R.H."/>
            <person name="Hilgarth M."/>
            <person name="Ehrmann M.A."/>
        </authorList>
    </citation>
    <scope>NUCLEOTIDE SEQUENCE</scope>
    <source>
        <strain evidence="15">TMW 2.2304</strain>
    </source>
</reference>
<dbReference type="AlphaFoldDB" id="A0A9X2X2V9"/>
<keyword evidence="7" id="KW-0479">Metal-binding</keyword>
<evidence type="ECO:0000256" key="3">
    <source>
        <dbReference type="ARBA" id="ARBA00022448"/>
    </source>
</evidence>
<evidence type="ECO:0000256" key="13">
    <source>
        <dbReference type="SAM" id="Phobius"/>
    </source>
</evidence>
<proteinExistence type="inferred from homology"/>
<evidence type="ECO:0000256" key="11">
    <source>
        <dbReference type="ARBA" id="ARBA00023136"/>
    </source>
</evidence>
<keyword evidence="10" id="KW-0408">Iron</keyword>
<evidence type="ECO:0000256" key="4">
    <source>
        <dbReference type="ARBA" id="ARBA00022475"/>
    </source>
</evidence>
<feature type="domain" description="Cytochrome b561 bacterial/Ni-hydrogenase" evidence="14">
    <location>
        <begin position="10"/>
        <end position="167"/>
    </location>
</feature>
<organism evidence="15 16">
    <name type="scientific">Chromohalobacter moromii</name>
    <dbReference type="NCBI Taxonomy" id="2860329"/>
    <lineage>
        <taxon>Bacteria</taxon>
        <taxon>Pseudomonadati</taxon>
        <taxon>Pseudomonadota</taxon>
        <taxon>Gammaproteobacteria</taxon>
        <taxon>Oceanospirillales</taxon>
        <taxon>Halomonadaceae</taxon>
        <taxon>Chromohalobacter</taxon>
    </lineage>
</organism>
<keyword evidence="16" id="KW-1185">Reference proteome</keyword>
<dbReference type="GO" id="GO:0022904">
    <property type="term" value="P:respiratory electron transport chain"/>
    <property type="evidence" value="ECO:0007669"/>
    <property type="project" value="InterPro"/>
</dbReference>
<protein>
    <submittedName>
        <fullName evidence="15">Cytochrome b</fullName>
    </submittedName>
</protein>
<reference evidence="15" key="1">
    <citation type="submission" date="2021-07" db="EMBL/GenBank/DDBJ databases">
        <authorList>
            <person name="Luelf R.H."/>
        </authorList>
    </citation>
    <scope>NUCLEOTIDE SEQUENCE</scope>
    <source>
        <strain evidence="15">TMW 2.2304</strain>
    </source>
</reference>
<evidence type="ECO:0000259" key="14">
    <source>
        <dbReference type="Pfam" id="PF01292"/>
    </source>
</evidence>
<dbReference type="InterPro" id="IPR052168">
    <property type="entry name" value="Cytochrome_b561_oxidase"/>
</dbReference>
<evidence type="ECO:0000256" key="2">
    <source>
        <dbReference type="ARBA" id="ARBA00004651"/>
    </source>
</evidence>
<evidence type="ECO:0000256" key="10">
    <source>
        <dbReference type="ARBA" id="ARBA00023004"/>
    </source>
</evidence>
<dbReference type="InterPro" id="IPR016174">
    <property type="entry name" value="Di-haem_cyt_TM"/>
</dbReference>
<evidence type="ECO:0000256" key="6">
    <source>
        <dbReference type="ARBA" id="ARBA00022692"/>
    </source>
</evidence>